<dbReference type="NCBIfam" id="TIGR03802">
    <property type="entry name" value="Asp_Ala_antiprt"/>
    <property type="match status" value="1"/>
</dbReference>
<feature type="transmembrane region" description="Helical" evidence="8">
    <location>
        <begin position="437"/>
        <end position="456"/>
    </location>
</feature>
<keyword evidence="4" id="KW-1003">Cell membrane</keyword>
<comment type="subcellular location">
    <subcellularLocation>
        <location evidence="1">Cell membrane</location>
        <topology evidence="1">Multi-pass membrane protein</topology>
    </subcellularLocation>
</comment>
<proteinExistence type="inferred from homology"/>
<dbReference type="AlphaFoldDB" id="A0A1R4KMP7"/>
<dbReference type="Gene3D" id="3.30.70.1450">
    <property type="entry name" value="Regulator of K+ conductance, C-terminal domain"/>
    <property type="match status" value="1"/>
</dbReference>
<dbReference type="InterPro" id="IPR006512">
    <property type="entry name" value="YidE_YbjL"/>
</dbReference>
<feature type="transmembrane region" description="Helical" evidence="8">
    <location>
        <begin position="64"/>
        <end position="85"/>
    </location>
</feature>
<feature type="transmembrane region" description="Helical" evidence="8">
    <location>
        <begin position="468"/>
        <end position="489"/>
    </location>
</feature>
<feature type="transmembrane region" description="Helical" evidence="8">
    <location>
        <begin position="34"/>
        <end position="52"/>
    </location>
</feature>
<dbReference type="Pfam" id="PF06826">
    <property type="entry name" value="Asp-Al_Ex"/>
    <property type="match status" value="2"/>
</dbReference>
<comment type="similarity">
    <text evidence="2">Belongs to the AAE transporter (TC 2.A.81) family.</text>
</comment>
<dbReference type="Proteomes" id="UP000195611">
    <property type="component" value="Unassembled WGS sequence"/>
</dbReference>
<evidence type="ECO:0000256" key="1">
    <source>
        <dbReference type="ARBA" id="ARBA00004651"/>
    </source>
</evidence>
<dbReference type="InterPro" id="IPR022457">
    <property type="entry name" value="Asp_Ala_antiprt"/>
</dbReference>
<feature type="transmembrane region" description="Helical" evidence="8">
    <location>
        <begin position="378"/>
        <end position="397"/>
    </location>
</feature>
<gene>
    <name evidence="10" type="ORF">FM115_11140</name>
</gene>
<evidence type="ECO:0000256" key="2">
    <source>
        <dbReference type="ARBA" id="ARBA00009854"/>
    </source>
</evidence>
<name>A0A1R4KMP7_9LACT</name>
<reference evidence="10 11" key="1">
    <citation type="submission" date="2017-02" db="EMBL/GenBank/DDBJ databases">
        <authorList>
            <person name="Peterson S.W."/>
        </authorList>
    </citation>
    <scope>NUCLEOTIDE SEQUENCE [LARGE SCALE GENOMIC DNA]</scope>
    <source>
        <strain evidence="10 11">42ea</strain>
    </source>
</reference>
<dbReference type="EMBL" id="FUKW01000165">
    <property type="protein sequence ID" value="SJN45502.1"/>
    <property type="molecule type" value="Genomic_DNA"/>
</dbReference>
<keyword evidence="3" id="KW-0813">Transport</keyword>
<keyword evidence="6 8" id="KW-1133">Transmembrane helix</keyword>
<evidence type="ECO:0000256" key="8">
    <source>
        <dbReference type="SAM" id="Phobius"/>
    </source>
</evidence>
<evidence type="ECO:0000256" key="4">
    <source>
        <dbReference type="ARBA" id="ARBA00022475"/>
    </source>
</evidence>
<feature type="domain" description="RCK C-terminal" evidence="9">
    <location>
        <begin position="205"/>
        <end position="288"/>
    </location>
</feature>
<feature type="transmembrane region" description="Helical" evidence="8">
    <location>
        <begin position="501"/>
        <end position="518"/>
    </location>
</feature>
<evidence type="ECO:0000256" key="6">
    <source>
        <dbReference type="ARBA" id="ARBA00022989"/>
    </source>
</evidence>
<evidence type="ECO:0000256" key="7">
    <source>
        <dbReference type="ARBA" id="ARBA00023136"/>
    </source>
</evidence>
<feature type="transmembrane region" description="Helical" evidence="8">
    <location>
        <begin position="530"/>
        <end position="552"/>
    </location>
</feature>
<accession>A0A1R4KMP7</accession>
<evidence type="ECO:0000313" key="10">
    <source>
        <dbReference type="EMBL" id="SJN45502.1"/>
    </source>
</evidence>
<dbReference type="InterPro" id="IPR050144">
    <property type="entry name" value="AAE_transporter"/>
</dbReference>
<feature type="transmembrane region" description="Helical" evidence="8">
    <location>
        <begin position="159"/>
        <end position="178"/>
    </location>
</feature>
<protein>
    <submittedName>
        <fullName evidence="10">Putative transport protein</fullName>
    </submittedName>
</protein>
<evidence type="ECO:0000256" key="3">
    <source>
        <dbReference type="ARBA" id="ARBA00022448"/>
    </source>
</evidence>
<dbReference type="NCBIfam" id="TIGR01625">
    <property type="entry name" value="YidE_YbjL_dupl"/>
    <property type="match status" value="1"/>
</dbReference>
<dbReference type="GO" id="GO:0008324">
    <property type="term" value="F:monoatomic cation transmembrane transporter activity"/>
    <property type="evidence" value="ECO:0007669"/>
    <property type="project" value="InterPro"/>
</dbReference>
<keyword evidence="5 8" id="KW-0812">Transmembrane</keyword>
<feature type="transmembrane region" description="Helical" evidence="8">
    <location>
        <begin position="7"/>
        <end position="27"/>
    </location>
</feature>
<dbReference type="InterPro" id="IPR006037">
    <property type="entry name" value="RCK_C"/>
</dbReference>
<dbReference type="PANTHER" id="PTHR30445:SF9">
    <property type="match status" value="1"/>
</dbReference>
<feature type="transmembrane region" description="Helical" evidence="8">
    <location>
        <begin position="92"/>
        <end position="111"/>
    </location>
</feature>
<sequence>MKAVTDFLLNTPALTIFLCLAVGYLVGKFRIKSFSLGSTVGVLLVGLLIGQIGVFKIDPVVKDIFFDLFIFTIGYEVGPAFVRSLKKTGLKIVIQSVFFAAVGLGVALALFKVFKVGVGEAAGIISGALTQSATIGTATSAINGLDISSALKNTYTSEIAIAYALTYVFGTVGVLIFLKNIAPMILGINLKEETKKMMEKLDFTGQGSSVLASSINLRVFDVGPNAPIIGKTVAEFEKMYQGRFIVEEIVRNQQLFDATPDVVIQEHDYLVIVGNADEFLKFMAKNPTIKELPSKPYRKIQLKSPTVMLTKVFNYHAVEELIDAGVMITKAERNGAPITDLTTLRADDRITIIGTQRAIQKVLPSLGYEVIDGAETDVSYLSIGIVLGILLGTIVITLGTTPLTLGTGGGALFLGLFFGWYQDKHANHGNIPASTRWFLKSVGLNLFIAVVGLQAGREFVPALEKMGWSVLLIGAIISIVPHLVTLLFGNYVLKLNPIDNIGSLTGAGTITAALNAINEETGSSIFALSYTPAYAVGNILLTVLGPLVVALIS</sequence>
<dbReference type="SUPFAM" id="SSF116726">
    <property type="entry name" value="TrkA C-terminal domain-like"/>
    <property type="match status" value="1"/>
</dbReference>
<dbReference type="InterPro" id="IPR036721">
    <property type="entry name" value="RCK_C_sf"/>
</dbReference>
<dbReference type="PROSITE" id="PS51202">
    <property type="entry name" value="RCK_C"/>
    <property type="match status" value="1"/>
</dbReference>
<organism evidence="10 11">
    <name type="scientific">Marinilactibacillus psychrotolerans 42ea</name>
    <dbReference type="NCBI Taxonomy" id="1255609"/>
    <lineage>
        <taxon>Bacteria</taxon>
        <taxon>Bacillati</taxon>
        <taxon>Bacillota</taxon>
        <taxon>Bacilli</taxon>
        <taxon>Lactobacillales</taxon>
        <taxon>Carnobacteriaceae</taxon>
        <taxon>Marinilactibacillus</taxon>
    </lineage>
</organism>
<keyword evidence="7 8" id="KW-0472">Membrane</keyword>
<evidence type="ECO:0000256" key="5">
    <source>
        <dbReference type="ARBA" id="ARBA00022692"/>
    </source>
</evidence>
<dbReference type="GO" id="GO:0005886">
    <property type="term" value="C:plasma membrane"/>
    <property type="evidence" value="ECO:0007669"/>
    <property type="project" value="UniProtKB-SubCell"/>
</dbReference>
<feature type="transmembrane region" description="Helical" evidence="8">
    <location>
        <begin position="403"/>
        <end position="421"/>
    </location>
</feature>
<evidence type="ECO:0000313" key="11">
    <source>
        <dbReference type="Proteomes" id="UP000195611"/>
    </source>
</evidence>
<dbReference type="Pfam" id="PF02080">
    <property type="entry name" value="TrkA_C"/>
    <property type="match status" value="1"/>
</dbReference>
<dbReference type="GO" id="GO:0006813">
    <property type="term" value="P:potassium ion transport"/>
    <property type="evidence" value="ECO:0007669"/>
    <property type="project" value="InterPro"/>
</dbReference>
<dbReference type="RefSeq" id="WP_087060264.1">
    <property type="nucleotide sequence ID" value="NZ_FUKW01000165.1"/>
</dbReference>
<dbReference type="PANTHER" id="PTHR30445">
    <property type="entry name" value="K(+)_H(+) ANTIPORTER SUBUNIT KHTT"/>
    <property type="match status" value="1"/>
</dbReference>
<evidence type="ECO:0000259" key="9">
    <source>
        <dbReference type="PROSITE" id="PS51202"/>
    </source>
</evidence>